<comment type="caution">
    <text evidence="1">The sequence shown here is derived from an EMBL/GenBank/DDBJ whole genome shotgun (WGS) entry which is preliminary data.</text>
</comment>
<protein>
    <recommendedName>
        <fullName evidence="3">PUM-HD domain-containing protein</fullName>
    </recommendedName>
</protein>
<dbReference type="EMBL" id="CABITT030000003">
    <property type="protein sequence ID" value="VVA97976.1"/>
    <property type="molecule type" value="Genomic_DNA"/>
</dbReference>
<evidence type="ECO:0000313" key="2">
    <source>
        <dbReference type="Proteomes" id="UP000489600"/>
    </source>
</evidence>
<reference evidence="1" key="1">
    <citation type="submission" date="2019-07" db="EMBL/GenBank/DDBJ databases">
        <authorList>
            <person name="Dittberner H."/>
        </authorList>
    </citation>
    <scope>NUCLEOTIDE SEQUENCE [LARGE SCALE GENOMIC DNA]</scope>
</reference>
<dbReference type="Gene3D" id="1.25.10.10">
    <property type="entry name" value="Leucine-rich Repeat Variant"/>
    <property type="match status" value="1"/>
</dbReference>
<keyword evidence="2" id="KW-1185">Reference proteome</keyword>
<dbReference type="InterPro" id="IPR016024">
    <property type="entry name" value="ARM-type_fold"/>
</dbReference>
<dbReference type="SUPFAM" id="SSF48371">
    <property type="entry name" value="ARM repeat"/>
    <property type="match status" value="1"/>
</dbReference>
<dbReference type="AlphaFoldDB" id="A0A565BAX8"/>
<evidence type="ECO:0008006" key="3">
    <source>
        <dbReference type="Google" id="ProtNLM"/>
    </source>
</evidence>
<accession>A0A565BAX8</accession>
<dbReference type="Proteomes" id="UP000489600">
    <property type="component" value="Unassembled WGS sequence"/>
</dbReference>
<sequence>MPLDAGLQGYILRNRTQLLRTDLLFKLSFFVQKFTYPDKGVVASLVEEFEGHYLYIARSKYGHFIAEAVCNRAPLTSFQSFYGEVVTHSEDLVNHIYGNNVISKLIRRTKTEKSMHLDCGLEDYIMINRNFHLRTEFGKYFVFTFEV</sequence>
<name>A0A565BAX8_9BRAS</name>
<gene>
    <name evidence="1" type="ORF">ANE_LOCUS8421</name>
</gene>
<evidence type="ECO:0000313" key="1">
    <source>
        <dbReference type="EMBL" id="VVA97976.1"/>
    </source>
</evidence>
<dbReference type="InterPro" id="IPR011989">
    <property type="entry name" value="ARM-like"/>
</dbReference>
<proteinExistence type="predicted"/>
<organism evidence="1 2">
    <name type="scientific">Arabis nemorensis</name>
    <dbReference type="NCBI Taxonomy" id="586526"/>
    <lineage>
        <taxon>Eukaryota</taxon>
        <taxon>Viridiplantae</taxon>
        <taxon>Streptophyta</taxon>
        <taxon>Embryophyta</taxon>
        <taxon>Tracheophyta</taxon>
        <taxon>Spermatophyta</taxon>
        <taxon>Magnoliopsida</taxon>
        <taxon>eudicotyledons</taxon>
        <taxon>Gunneridae</taxon>
        <taxon>Pentapetalae</taxon>
        <taxon>rosids</taxon>
        <taxon>malvids</taxon>
        <taxon>Brassicales</taxon>
        <taxon>Brassicaceae</taxon>
        <taxon>Arabideae</taxon>
        <taxon>Arabis</taxon>
    </lineage>
</organism>